<dbReference type="Pfam" id="PF13193">
    <property type="entry name" value="AMP-binding_C"/>
    <property type="match status" value="1"/>
</dbReference>
<evidence type="ECO:0000259" key="3">
    <source>
        <dbReference type="Pfam" id="PF00501"/>
    </source>
</evidence>
<dbReference type="InterPro" id="IPR000873">
    <property type="entry name" value="AMP-dep_synth/lig_dom"/>
</dbReference>
<evidence type="ECO:0000259" key="4">
    <source>
        <dbReference type="Pfam" id="PF13193"/>
    </source>
</evidence>
<dbReference type="GO" id="GO:0016878">
    <property type="term" value="F:acid-thiol ligase activity"/>
    <property type="evidence" value="ECO:0007669"/>
    <property type="project" value="UniProtKB-ARBA"/>
</dbReference>
<feature type="domain" description="AMP-binding enzyme C-terminal" evidence="4">
    <location>
        <begin position="363"/>
        <end position="435"/>
    </location>
</feature>
<reference evidence="5 6" key="1">
    <citation type="submission" date="2018-06" db="EMBL/GenBank/DDBJ databases">
        <authorList>
            <consortium name="Pathogen Informatics"/>
            <person name="Doyle S."/>
        </authorList>
    </citation>
    <scope>NUCLEOTIDE SEQUENCE [LARGE SCALE GENOMIC DNA]</scope>
    <source>
        <strain evidence="6">NCTC 11048</strain>
    </source>
</reference>
<dbReference type="PANTHER" id="PTHR43767:SF10">
    <property type="entry name" value="SURFACTIN SYNTHASE SUBUNIT 1"/>
    <property type="match status" value="1"/>
</dbReference>
<dbReference type="InterPro" id="IPR050237">
    <property type="entry name" value="ATP-dep_AMP-bd_enzyme"/>
</dbReference>
<feature type="domain" description="AMP-dependent synthetase/ligase" evidence="3">
    <location>
        <begin position="114"/>
        <end position="319"/>
    </location>
</feature>
<dbReference type="Pfam" id="PF00501">
    <property type="entry name" value="AMP-binding"/>
    <property type="match status" value="1"/>
</dbReference>
<dbReference type="InterPro" id="IPR042099">
    <property type="entry name" value="ANL_N_sf"/>
</dbReference>
<evidence type="ECO:0000313" key="5">
    <source>
        <dbReference type="EMBL" id="SUM47736.1"/>
    </source>
</evidence>
<dbReference type="InterPro" id="IPR020845">
    <property type="entry name" value="AMP-binding_CS"/>
</dbReference>
<dbReference type="Proteomes" id="UP000255549">
    <property type="component" value="Unassembled WGS sequence"/>
</dbReference>
<dbReference type="InterPro" id="IPR025110">
    <property type="entry name" value="AMP-bd_C"/>
</dbReference>
<dbReference type="SUPFAM" id="SSF56801">
    <property type="entry name" value="Acetyl-CoA synthetase-like"/>
    <property type="match status" value="1"/>
</dbReference>
<dbReference type="Gene3D" id="3.40.50.12780">
    <property type="entry name" value="N-terminal domain of ligase-like"/>
    <property type="match status" value="1"/>
</dbReference>
<dbReference type="STRING" id="1141106.GCA_000308095_00784"/>
<dbReference type="AlphaFoldDB" id="A0A380GBA0"/>
<evidence type="ECO:0000313" key="6">
    <source>
        <dbReference type="Proteomes" id="UP000255549"/>
    </source>
</evidence>
<dbReference type="InterPro" id="IPR045851">
    <property type="entry name" value="AMP-bd_C_sf"/>
</dbReference>
<dbReference type="Gene3D" id="3.30.300.30">
    <property type="match status" value="1"/>
</dbReference>
<name>A0A380GBA0_STAIN</name>
<proteinExistence type="predicted"/>
<protein>
    <recommendedName>
        <fullName evidence="1">Putative long chain fatty acid-CoA ligase VraA</fullName>
    </recommendedName>
    <alternativeName>
        <fullName evidence="2">Acyl-CoA synthetase</fullName>
    </alternativeName>
</protein>
<organism evidence="5 6">
    <name type="scientific">Staphylococcus intermedius NCTC 11048</name>
    <dbReference type="NCBI Taxonomy" id="1141106"/>
    <lineage>
        <taxon>Bacteria</taxon>
        <taxon>Bacillati</taxon>
        <taxon>Bacillota</taxon>
        <taxon>Bacilli</taxon>
        <taxon>Bacillales</taxon>
        <taxon>Staphylococcaceae</taxon>
        <taxon>Staphylococcus</taxon>
        <taxon>Staphylococcus intermedius group</taxon>
    </lineage>
</organism>
<evidence type="ECO:0000256" key="2">
    <source>
        <dbReference type="ARBA" id="ARBA00032875"/>
    </source>
</evidence>
<keyword evidence="5" id="KW-0436">Ligase</keyword>
<accession>A0A380GBA0</accession>
<sequence>MELLKRLETYALERPEHIAIWVDDETVTYETLWRDVQKESELLPTTMAHQNVMLMHTQTADFIVAYLAVLVRQGVPCVLGPQWSTEQRDALIRLHRMPYIWGDEGLTSTSYEPSHEAPTIQQLLHIGFTSGTTGLPKGFMRDLPSWMASFEVNDTLLNYSTQTYMALGPYAHSLTLYVMIYALWNGKTFMGQDRYDMAKGLGYIAKLQQTCALFLVPTMVYDGIHLGQQSQWVRHIFISGDKLPPSRHTQLKTVFPESTIDEFFGTSEASFISVNRHQTAPLDSVGRLFSNVTVTLRERDDADIGQLFVKSPMTFSGYLGEDAVDEWIATGDYARIEGDVLYLQGRVKDRLIIGGRNVYPAVIEQHLKQWPEIVDTIIVRRPHDKLGELAIALYTGPKQVDVQAIRHWLSSRVSRYEIPSKFIRVTSLPYTASGKVSRKMAQTYYERGDFQ</sequence>
<evidence type="ECO:0000256" key="1">
    <source>
        <dbReference type="ARBA" id="ARBA00017625"/>
    </source>
</evidence>
<dbReference type="PROSITE" id="PS00455">
    <property type="entry name" value="AMP_BINDING"/>
    <property type="match status" value="1"/>
</dbReference>
<dbReference type="RefSeq" id="WP_258026489.1">
    <property type="nucleotide sequence ID" value="NZ_PPQH01000010.1"/>
</dbReference>
<gene>
    <name evidence="5" type="primary">vraA</name>
    <name evidence="5" type="ORF">NCTC11048_02821</name>
</gene>
<dbReference type="EMBL" id="UHDP01000003">
    <property type="protein sequence ID" value="SUM47736.1"/>
    <property type="molecule type" value="Genomic_DNA"/>
</dbReference>
<dbReference type="PANTHER" id="PTHR43767">
    <property type="entry name" value="LONG-CHAIN-FATTY-ACID--COA LIGASE"/>
    <property type="match status" value="1"/>
</dbReference>
<keyword evidence="6" id="KW-1185">Reference proteome</keyword>